<dbReference type="RefSeq" id="WP_188369797.1">
    <property type="nucleotide sequence ID" value="NZ_BMFH01000001.1"/>
</dbReference>
<proteinExistence type="predicted"/>
<evidence type="ECO:0000313" key="2">
    <source>
        <dbReference type="Proteomes" id="UP000625780"/>
    </source>
</evidence>
<reference evidence="2" key="1">
    <citation type="journal article" date="2019" name="Int. J. Syst. Evol. Microbiol.">
        <title>The Global Catalogue of Microorganisms (GCM) 10K type strain sequencing project: providing services to taxonomists for standard genome sequencing and annotation.</title>
        <authorList>
            <consortium name="The Broad Institute Genomics Platform"/>
            <consortium name="The Broad Institute Genome Sequencing Center for Infectious Disease"/>
            <person name="Wu L."/>
            <person name="Ma J."/>
        </authorList>
    </citation>
    <scope>NUCLEOTIDE SEQUENCE [LARGE SCALE GENOMIC DNA]</scope>
    <source>
        <strain evidence="2">CGMCC 1.12606</strain>
    </source>
</reference>
<keyword evidence="2" id="KW-1185">Reference proteome</keyword>
<name>A0ABQ1QXF0_9FLAO</name>
<dbReference type="PANTHER" id="PTHR40658">
    <property type="match status" value="1"/>
</dbReference>
<dbReference type="Pfam" id="PF08020">
    <property type="entry name" value="DUF1706"/>
    <property type="match status" value="1"/>
</dbReference>
<dbReference type="SUPFAM" id="SSF109854">
    <property type="entry name" value="DinB/YfiT-like putative metalloenzymes"/>
    <property type="match status" value="1"/>
</dbReference>
<protein>
    <recommendedName>
        <fullName evidence="3">ClbS/DfsB family four-helix bundle protein</fullName>
    </recommendedName>
</protein>
<dbReference type="Gene3D" id="1.20.120.450">
    <property type="entry name" value="dinb family like domain"/>
    <property type="match status" value="1"/>
</dbReference>
<evidence type="ECO:0000313" key="1">
    <source>
        <dbReference type="EMBL" id="GGD46907.1"/>
    </source>
</evidence>
<gene>
    <name evidence="1" type="ORF">GCM10011361_12230</name>
</gene>
<accession>A0ABQ1QXF0</accession>
<dbReference type="EMBL" id="BMFH01000001">
    <property type="protein sequence ID" value="GGD46907.1"/>
    <property type="molecule type" value="Genomic_DNA"/>
</dbReference>
<sequence>MPRPKNKKELLELSKSTFGELNRLIDSLPPGERNKEFTPGTMNRNVRDVLAHLYHWHLLFFDWYKVGMGGGKAAMPADGYTWKTTPALNRWIWQYYQNTDLEEVRRLFNQSHKKIYGIIERHSDPELFEKKRYLWTGSTSLGSYLVSSTSSHYDWALKLIKKGMKSQDSLS</sequence>
<dbReference type="Proteomes" id="UP000625780">
    <property type="component" value="Unassembled WGS sequence"/>
</dbReference>
<evidence type="ECO:0008006" key="3">
    <source>
        <dbReference type="Google" id="ProtNLM"/>
    </source>
</evidence>
<dbReference type="PANTHER" id="PTHR40658:SF4">
    <property type="entry name" value="HYPOTHETICAL CYTOSOLIC PROTEIN"/>
    <property type="match status" value="1"/>
</dbReference>
<organism evidence="1 2">
    <name type="scientific">Muriicola marianensis</name>
    <dbReference type="NCBI Taxonomy" id="1324801"/>
    <lineage>
        <taxon>Bacteria</taxon>
        <taxon>Pseudomonadati</taxon>
        <taxon>Bacteroidota</taxon>
        <taxon>Flavobacteriia</taxon>
        <taxon>Flavobacteriales</taxon>
        <taxon>Flavobacteriaceae</taxon>
        <taxon>Muriicola</taxon>
    </lineage>
</organism>
<dbReference type="InterPro" id="IPR034660">
    <property type="entry name" value="DinB/YfiT-like"/>
</dbReference>
<dbReference type="PIRSF" id="PIRSF031551">
    <property type="entry name" value="DUF1706"/>
    <property type="match status" value="1"/>
</dbReference>
<dbReference type="InterPro" id="IPR012550">
    <property type="entry name" value="DUF1706"/>
</dbReference>
<comment type="caution">
    <text evidence="1">The sequence shown here is derived from an EMBL/GenBank/DDBJ whole genome shotgun (WGS) entry which is preliminary data.</text>
</comment>